<feature type="transmembrane region" description="Helical" evidence="2">
    <location>
        <begin position="12"/>
        <end position="32"/>
    </location>
</feature>
<proteinExistence type="predicted"/>
<dbReference type="InterPro" id="IPR021848">
    <property type="entry name" value="HODM_asu-like"/>
</dbReference>
<feature type="region of interest" description="Disordered" evidence="1">
    <location>
        <begin position="344"/>
        <end position="364"/>
    </location>
</feature>
<protein>
    <submittedName>
        <fullName evidence="3">Uncharacterized protein</fullName>
    </submittedName>
</protein>
<dbReference type="Proteomes" id="UP001447188">
    <property type="component" value="Unassembled WGS sequence"/>
</dbReference>
<keyword evidence="2" id="KW-0812">Transmembrane</keyword>
<name>A0ABR3GV04_9PEZI</name>
<dbReference type="Pfam" id="PF11927">
    <property type="entry name" value="HODM_asu-like"/>
    <property type="match status" value="1"/>
</dbReference>
<comment type="caution">
    <text evidence="3">The sequence shown here is derived from an EMBL/GenBank/DDBJ whole genome shotgun (WGS) entry which is preliminary data.</text>
</comment>
<keyword evidence="4" id="KW-1185">Reference proteome</keyword>
<feature type="compositionally biased region" description="Acidic residues" evidence="1">
    <location>
        <begin position="345"/>
        <end position="362"/>
    </location>
</feature>
<gene>
    <name evidence="3" type="ORF">Q9L58_001081</name>
</gene>
<evidence type="ECO:0000313" key="3">
    <source>
        <dbReference type="EMBL" id="KAL0639766.1"/>
    </source>
</evidence>
<accession>A0ABR3GV04</accession>
<evidence type="ECO:0000256" key="1">
    <source>
        <dbReference type="SAM" id="MobiDB-lite"/>
    </source>
</evidence>
<organism evidence="3 4">
    <name type="scientific">Discina gigas</name>
    <dbReference type="NCBI Taxonomy" id="1032678"/>
    <lineage>
        <taxon>Eukaryota</taxon>
        <taxon>Fungi</taxon>
        <taxon>Dikarya</taxon>
        <taxon>Ascomycota</taxon>
        <taxon>Pezizomycotina</taxon>
        <taxon>Pezizomycetes</taxon>
        <taxon>Pezizales</taxon>
        <taxon>Discinaceae</taxon>
        <taxon>Discina</taxon>
    </lineage>
</organism>
<keyword evidence="2" id="KW-0472">Membrane</keyword>
<dbReference type="EMBL" id="JBBBZM010000008">
    <property type="protein sequence ID" value="KAL0639766.1"/>
    <property type="molecule type" value="Genomic_DNA"/>
</dbReference>
<evidence type="ECO:0000256" key="2">
    <source>
        <dbReference type="SAM" id="Phobius"/>
    </source>
</evidence>
<reference evidence="3 4" key="1">
    <citation type="submission" date="2024-02" db="EMBL/GenBank/DDBJ databases">
        <title>Discinaceae phylogenomics.</title>
        <authorList>
            <person name="Dirks A.C."/>
            <person name="James T.Y."/>
        </authorList>
    </citation>
    <scope>NUCLEOTIDE SEQUENCE [LARGE SCALE GENOMIC DNA]</scope>
    <source>
        <strain evidence="3 4">ACD0624</strain>
    </source>
</reference>
<keyword evidence="2" id="KW-1133">Transmembrane helix</keyword>
<evidence type="ECO:0000313" key="4">
    <source>
        <dbReference type="Proteomes" id="UP001447188"/>
    </source>
</evidence>
<sequence>MLRFSPPTTLPATPATYGALSFGVVVLLVGWVRRRRSVSLPPTPAPAPVSALVLAPSAAPVPVPAPRKKQAPLGYHSPLCSSADIVSLEQFNYRETAPAKFRPFKPDHQHAMGRSPLLPSSSKVRFVPAPTVDPSLTRLLPSGVESCPASELILIDHLYPSRISLRKRLLQTQPTATLVHSSPASIPAITELYTFLLRTYLPIRFPSHFILSPSGTLFTNLITHDTHPIAPPPHTNPSDPAPALRILATSIEEDVMVLLPDQSGVYRLAAFACCFPSGYAPERKAGMSLDELHAPVPGYADKLSVSMNRFFSRLRPGLENAVRRYNWAITTHDRLFALHGNQHYDDEDEEDYEEEEEEDERVDPENCRLRVERQVLWKLPGTQAAVFMIKTYLYTLAEVKAEGLAEELARSIEGMGEDMGRYKRRGVWGEKVVEFLRS</sequence>